<dbReference type="InterPro" id="IPR011333">
    <property type="entry name" value="SKP1/BTB/POZ_sf"/>
</dbReference>
<dbReference type="SUPFAM" id="SSF54695">
    <property type="entry name" value="POZ domain"/>
    <property type="match status" value="1"/>
</dbReference>
<keyword evidence="6" id="KW-1185">Reference proteome</keyword>
<comment type="subcellular location">
    <subcellularLocation>
        <location evidence="1">Nucleus</location>
    </subcellularLocation>
</comment>
<dbReference type="Proteomes" id="UP001431209">
    <property type="component" value="Unassembled WGS sequence"/>
</dbReference>
<protein>
    <recommendedName>
        <fullName evidence="3">Elongin-C</fullName>
    </recommendedName>
</protein>
<comment type="caution">
    <text evidence="5">The sequence shown here is derived from an EMBL/GenBank/DDBJ whole genome shotgun (WGS) entry which is preliminary data.</text>
</comment>
<evidence type="ECO:0000313" key="6">
    <source>
        <dbReference type="Proteomes" id="UP001431209"/>
    </source>
</evidence>
<dbReference type="PANTHER" id="PTHR20648">
    <property type="entry name" value="ELONGIN-C"/>
    <property type="match status" value="1"/>
</dbReference>
<dbReference type="InterPro" id="IPR001232">
    <property type="entry name" value="SKP1-like"/>
</dbReference>
<proteinExistence type="inferred from homology"/>
<evidence type="ECO:0000313" key="5">
    <source>
        <dbReference type="EMBL" id="KAL0491220.1"/>
    </source>
</evidence>
<sequence length="113" mass="12974">MSTTTDGEEFSSEQFLTMCSADGFEFVISHKAASYSGYLRGLMSSRHPNETKPTKFDDIDSQVLELICQYLYEKCCREMYLDNFNPIMNLDPTNEDDRNLVLELLLAANYLDC</sequence>
<evidence type="ECO:0000256" key="3">
    <source>
        <dbReference type="ARBA" id="ARBA00021347"/>
    </source>
</evidence>
<accession>A0AAW2ZR01</accession>
<keyword evidence="4" id="KW-0539">Nucleus</keyword>
<dbReference type="GO" id="GO:0006511">
    <property type="term" value="P:ubiquitin-dependent protein catabolic process"/>
    <property type="evidence" value="ECO:0007669"/>
    <property type="project" value="InterPro"/>
</dbReference>
<name>A0AAW2ZR01_9EUKA</name>
<organism evidence="5 6">
    <name type="scientific">Acrasis kona</name>
    <dbReference type="NCBI Taxonomy" id="1008807"/>
    <lineage>
        <taxon>Eukaryota</taxon>
        <taxon>Discoba</taxon>
        <taxon>Heterolobosea</taxon>
        <taxon>Tetramitia</taxon>
        <taxon>Eutetramitia</taxon>
        <taxon>Acrasidae</taxon>
        <taxon>Acrasis</taxon>
    </lineage>
</organism>
<dbReference type="EMBL" id="JAOPGA020001779">
    <property type="protein sequence ID" value="KAL0491220.1"/>
    <property type="molecule type" value="Genomic_DNA"/>
</dbReference>
<evidence type="ECO:0000256" key="2">
    <source>
        <dbReference type="ARBA" id="ARBA00009993"/>
    </source>
</evidence>
<reference evidence="5 6" key="1">
    <citation type="submission" date="2024-03" db="EMBL/GenBank/DDBJ databases">
        <title>The Acrasis kona genome and developmental transcriptomes reveal deep origins of eukaryotic multicellular pathways.</title>
        <authorList>
            <person name="Sheikh S."/>
            <person name="Fu C.-J."/>
            <person name="Brown M.W."/>
            <person name="Baldauf S.L."/>
        </authorList>
    </citation>
    <scope>NUCLEOTIDE SEQUENCE [LARGE SCALE GENOMIC DNA]</scope>
    <source>
        <strain evidence="5 6">ATCC MYA-3509</strain>
    </source>
</reference>
<dbReference type="GO" id="GO:0005634">
    <property type="term" value="C:nucleus"/>
    <property type="evidence" value="ECO:0007669"/>
    <property type="project" value="UniProtKB-SubCell"/>
</dbReference>
<dbReference type="Gene3D" id="3.30.710.10">
    <property type="entry name" value="Potassium Channel Kv1.1, Chain A"/>
    <property type="match status" value="1"/>
</dbReference>
<dbReference type="SMART" id="SM00512">
    <property type="entry name" value="Skp1"/>
    <property type="match status" value="1"/>
</dbReference>
<dbReference type="AlphaFoldDB" id="A0AAW2ZR01"/>
<dbReference type="InterPro" id="IPR039948">
    <property type="entry name" value="ELC1"/>
</dbReference>
<gene>
    <name evidence="5" type="ORF">AKO1_009938</name>
</gene>
<comment type="similarity">
    <text evidence="2">Belongs to the SKP1 family.</text>
</comment>
<evidence type="ECO:0000256" key="4">
    <source>
        <dbReference type="ARBA" id="ARBA00023242"/>
    </source>
</evidence>
<evidence type="ECO:0000256" key="1">
    <source>
        <dbReference type="ARBA" id="ARBA00004123"/>
    </source>
</evidence>
<dbReference type="FunFam" id="3.30.710.10:FF:000035">
    <property type="entry name" value="Elongin C transcription elongation factor"/>
    <property type="match status" value="1"/>
</dbReference>